<name>A0A7S2E9P2_TRICV</name>
<reference evidence="1" key="1">
    <citation type="submission" date="2021-01" db="EMBL/GenBank/DDBJ databases">
        <authorList>
            <person name="Corre E."/>
            <person name="Pelletier E."/>
            <person name="Niang G."/>
            <person name="Scheremetjew M."/>
            <person name="Finn R."/>
            <person name="Kale V."/>
            <person name="Holt S."/>
            <person name="Cochrane G."/>
            <person name="Meng A."/>
            <person name="Brown T."/>
            <person name="Cohen L."/>
        </authorList>
    </citation>
    <scope>NUCLEOTIDE SEQUENCE</scope>
    <source>
        <strain evidence="1">Grunow 1884</strain>
    </source>
</reference>
<sequence length="173" mass="19485">MGVARIQLEALKYILDIHEYTPIVSNSGKSYGELEVAMIPSVIDCQTEVEDLEEEGVLGKHMEITTQVRSVRGLSFDAVQSFKSFFVRWRILSREWTKSVCFPLDSINPTIGYQSRVTAKVTRDLCKFFCSAALCIEVSHTTILVVFSTSSHNLTIIPLFFLPSYFCAGMGKR</sequence>
<protein>
    <submittedName>
        <fullName evidence="1">Uncharacterized protein</fullName>
    </submittedName>
</protein>
<dbReference type="AlphaFoldDB" id="A0A7S2E9P2"/>
<proteinExistence type="predicted"/>
<accession>A0A7S2E9P2</accession>
<organism evidence="1">
    <name type="scientific">Trieres chinensis</name>
    <name type="common">Marine centric diatom</name>
    <name type="synonym">Odontella sinensis</name>
    <dbReference type="NCBI Taxonomy" id="1514140"/>
    <lineage>
        <taxon>Eukaryota</taxon>
        <taxon>Sar</taxon>
        <taxon>Stramenopiles</taxon>
        <taxon>Ochrophyta</taxon>
        <taxon>Bacillariophyta</taxon>
        <taxon>Mediophyceae</taxon>
        <taxon>Biddulphiophycidae</taxon>
        <taxon>Eupodiscales</taxon>
        <taxon>Parodontellaceae</taxon>
        <taxon>Trieres</taxon>
    </lineage>
</organism>
<gene>
    <name evidence="1" type="ORF">OSIN01602_LOCUS2505</name>
</gene>
<dbReference type="EMBL" id="HBGO01004500">
    <property type="protein sequence ID" value="CAD9323716.1"/>
    <property type="molecule type" value="Transcribed_RNA"/>
</dbReference>
<evidence type="ECO:0000313" key="1">
    <source>
        <dbReference type="EMBL" id="CAD9323716.1"/>
    </source>
</evidence>